<protein>
    <submittedName>
        <fullName evidence="1">Uncharacterized protein</fullName>
    </submittedName>
</protein>
<reference evidence="2" key="1">
    <citation type="journal article" date="2011" name="PLoS Genet.">
        <title>Genomic analysis of the necrotrophic fungal pathogens Sclerotinia sclerotiorum and Botrytis cinerea.</title>
        <authorList>
            <person name="Amselem J."/>
            <person name="Cuomo C.A."/>
            <person name="van Kan J.A."/>
            <person name="Viaud M."/>
            <person name="Benito E.P."/>
            <person name="Couloux A."/>
            <person name="Coutinho P.M."/>
            <person name="de Vries R.P."/>
            <person name="Dyer P.S."/>
            <person name="Fillinger S."/>
            <person name="Fournier E."/>
            <person name="Gout L."/>
            <person name="Hahn M."/>
            <person name="Kohn L."/>
            <person name="Lapalu N."/>
            <person name="Plummer K.M."/>
            <person name="Pradier J.M."/>
            <person name="Quevillon E."/>
            <person name="Sharon A."/>
            <person name="Simon A."/>
            <person name="ten Have A."/>
            <person name="Tudzynski B."/>
            <person name="Tudzynski P."/>
            <person name="Wincker P."/>
            <person name="Andrew M."/>
            <person name="Anthouard V."/>
            <person name="Beever R.E."/>
            <person name="Beffa R."/>
            <person name="Benoit I."/>
            <person name="Bouzid O."/>
            <person name="Brault B."/>
            <person name="Chen Z."/>
            <person name="Choquer M."/>
            <person name="Collemare J."/>
            <person name="Cotton P."/>
            <person name="Danchin E.G."/>
            <person name="Da Silva C."/>
            <person name="Gautier A."/>
            <person name="Giraud C."/>
            <person name="Giraud T."/>
            <person name="Gonzalez C."/>
            <person name="Grossetete S."/>
            <person name="Guldener U."/>
            <person name="Henrissat B."/>
            <person name="Howlett B.J."/>
            <person name="Kodira C."/>
            <person name="Kretschmer M."/>
            <person name="Lappartient A."/>
            <person name="Leroch M."/>
            <person name="Levis C."/>
            <person name="Mauceli E."/>
            <person name="Neuveglise C."/>
            <person name="Oeser B."/>
            <person name="Pearson M."/>
            <person name="Poulain J."/>
            <person name="Poussereau N."/>
            <person name="Quesneville H."/>
            <person name="Rascle C."/>
            <person name="Schumacher J."/>
            <person name="Segurens B."/>
            <person name="Sexton A."/>
            <person name="Silva E."/>
            <person name="Sirven C."/>
            <person name="Soanes D.M."/>
            <person name="Talbot N.J."/>
            <person name="Templeton M."/>
            <person name="Yandava C."/>
            <person name="Yarden O."/>
            <person name="Zeng Q."/>
            <person name="Rollins J.A."/>
            <person name="Lebrun M.H."/>
            <person name="Dickman M."/>
        </authorList>
    </citation>
    <scope>NUCLEOTIDE SEQUENCE [LARGE SCALE GENOMIC DNA]</scope>
    <source>
        <strain evidence="2">T4</strain>
    </source>
</reference>
<dbReference type="Proteomes" id="UP000008177">
    <property type="component" value="Unplaced contigs"/>
</dbReference>
<dbReference type="HOGENOM" id="CLU_3191208_0_0_1"/>
<gene>
    <name evidence="1" type="ORF">BofuT4_uP058820.1</name>
</gene>
<organism evidence="1 2">
    <name type="scientific">Botryotinia fuckeliana (strain T4)</name>
    <name type="common">Noble rot fungus</name>
    <name type="synonym">Botrytis cinerea</name>
    <dbReference type="NCBI Taxonomy" id="999810"/>
    <lineage>
        <taxon>Eukaryota</taxon>
        <taxon>Fungi</taxon>
        <taxon>Dikarya</taxon>
        <taxon>Ascomycota</taxon>
        <taxon>Pezizomycotina</taxon>
        <taxon>Leotiomycetes</taxon>
        <taxon>Helotiales</taxon>
        <taxon>Sclerotiniaceae</taxon>
        <taxon>Botrytis</taxon>
    </lineage>
</organism>
<dbReference type="EMBL" id="FQ790270">
    <property type="protein sequence ID" value="CCD44302.1"/>
    <property type="molecule type" value="Genomic_DNA"/>
</dbReference>
<proteinExistence type="predicted"/>
<evidence type="ECO:0000313" key="1">
    <source>
        <dbReference type="EMBL" id="CCD44302.1"/>
    </source>
</evidence>
<dbReference type="InParanoid" id="G2XUY2"/>
<name>G2XUY2_BOTF4</name>
<accession>G2XUY2</accession>
<sequence>MGEYFPGSWKGQMSTVPPPAPNMKMVHAHVKKVAMDNFIWVGSATA</sequence>
<dbReference type="AlphaFoldDB" id="G2XUY2"/>
<evidence type="ECO:0000313" key="2">
    <source>
        <dbReference type="Proteomes" id="UP000008177"/>
    </source>
</evidence>